<reference evidence="4" key="1">
    <citation type="submission" date="2020-10" db="EMBL/GenBank/DDBJ databases">
        <title>Bacterium isolated from coastal waters sediment.</title>
        <authorList>
            <person name="Chen R.-J."/>
            <person name="Lu D.-C."/>
            <person name="Zhu K.-L."/>
            <person name="Du Z.-J."/>
        </authorList>
    </citation>
    <scope>NUCLEOTIDE SEQUENCE</scope>
    <source>
        <strain evidence="4">N1Y112</strain>
    </source>
</reference>
<organism evidence="4 5">
    <name type="scientific">Pontibacterium sinense</name>
    <dbReference type="NCBI Taxonomy" id="2781979"/>
    <lineage>
        <taxon>Bacteria</taxon>
        <taxon>Pseudomonadati</taxon>
        <taxon>Pseudomonadota</taxon>
        <taxon>Gammaproteobacteria</taxon>
        <taxon>Oceanospirillales</taxon>
        <taxon>Oceanospirillaceae</taxon>
        <taxon>Pontibacterium</taxon>
    </lineage>
</organism>
<evidence type="ECO:0000259" key="3">
    <source>
        <dbReference type="Pfam" id="PF03358"/>
    </source>
</evidence>
<dbReference type="AlphaFoldDB" id="A0A8J7FG61"/>
<sequence>MATQNESRVRIVIIPGSVRPGNFTAKAVALVADEITRYGDIELEVINMDALELPLPGREGDLVALKQFRDTVSAATGVIFATPEYHGTFSALTKLAIENLGFPSVMAGKPVALLGVAAGAIGAIKSLEQLRGVCSHVGAIVLPAPVSVAGVQGVFDEQGQCTDEMIDKRIRHVATNLIDYINDHICPGIGLEEIVRTSDH</sequence>
<gene>
    <name evidence="4" type="ORF">IOQ59_19750</name>
</gene>
<dbReference type="GO" id="GO:0010181">
    <property type="term" value="F:FMN binding"/>
    <property type="evidence" value="ECO:0007669"/>
    <property type="project" value="TreeGrafter"/>
</dbReference>
<dbReference type="RefSeq" id="WP_193955197.1">
    <property type="nucleotide sequence ID" value="NZ_JADEYS010000028.1"/>
</dbReference>
<comment type="cofactor">
    <cofactor evidence="1">
        <name>FMN</name>
        <dbReference type="ChEBI" id="CHEBI:58210"/>
    </cofactor>
</comment>
<keyword evidence="2" id="KW-0288">FMN</keyword>
<dbReference type="InterPro" id="IPR029039">
    <property type="entry name" value="Flavoprotein-like_sf"/>
</dbReference>
<comment type="caution">
    <text evidence="4">The sequence shown here is derived from an EMBL/GenBank/DDBJ whole genome shotgun (WGS) entry which is preliminary data.</text>
</comment>
<keyword evidence="5" id="KW-1185">Reference proteome</keyword>
<keyword evidence="2" id="KW-0285">Flavoprotein</keyword>
<dbReference type="InterPro" id="IPR005025">
    <property type="entry name" value="FMN_Rdtase-like_dom"/>
</dbReference>
<dbReference type="InterPro" id="IPR050712">
    <property type="entry name" value="NAD(P)H-dep_reductase"/>
</dbReference>
<evidence type="ECO:0000313" key="4">
    <source>
        <dbReference type="EMBL" id="MBE9399502.1"/>
    </source>
</evidence>
<dbReference type="Gene3D" id="3.40.50.360">
    <property type="match status" value="1"/>
</dbReference>
<dbReference type="GO" id="GO:0016491">
    <property type="term" value="F:oxidoreductase activity"/>
    <property type="evidence" value="ECO:0007669"/>
    <property type="project" value="InterPro"/>
</dbReference>
<accession>A0A8J7FG61</accession>
<proteinExistence type="predicted"/>
<feature type="domain" description="NADPH-dependent FMN reductase-like" evidence="3">
    <location>
        <begin position="10"/>
        <end position="148"/>
    </location>
</feature>
<dbReference type="Proteomes" id="UP000640333">
    <property type="component" value="Unassembled WGS sequence"/>
</dbReference>
<name>A0A8J7FG61_9GAMM</name>
<dbReference type="PANTHER" id="PTHR30543:SF21">
    <property type="entry name" value="NAD(P)H-DEPENDENT FMN REDUCTASE LOT6"/>
    <property type="match status" value="1"/>
</dbReference>
<evidence type="ECO:0000256" key="2">
    <source>
        <dbReference type="ARBA" id="ARBA00022643"/>
    </source>
</evidence>
<dbReference type="GO" id="GO:0005829">
    <property type="term" value="C:cytosol"/>
    <property type="evidence" value="ECO:0007669"/>
    <property type="project" value="TreeGrafter"/>
</dbReference>
<evidence type="ECO:0000256" key="1">
    <source>
        <dbReference type="ARBA" id="ARBA00001917"/>
    </source>
</evidence>
<dbReference type="PANTHER" id="PTHR30543">
    <property type="entry name" value="CHROMATE REDUCTASE"/>
    <property type="match status" value="1"/>
</dbReference>
<protein>
    <submittedName>
        <fullName evidence="4">NAD(P)H-dependent oxidoreductase</fullName>
    </submittedName>
</protein>
<dbReference type="SUPFAM" id="SSF52218">
    <property type="entry name" value="Flavoproteins"/>
    <property type="match status" value="1"/>
</dbReference>
<dbReference type="EMBL" id="JADEYS010000028">
    <property type="protein sequence ID" value="MBE9399502.1"/>
    <property type="molecule type" value="Genomic_DNA"/>
</dbReference>
<dbReference type="Pfam" id="PF03358">
    <property type="entry name" value="FMN_red"/>
    <property type="match status" value="1"/>
</dbReference>
<evidence type="ECO:0000313" key="5">
    <source>
        <dbReference type="Proteomes" id="UP000640333"/>
    </source>
</evidence>